<dbReference type="EMBL" id="BMAW01043902">
    <property type="protein sequence ID" value="GFS41649.1"/>
    <property type="molecule type" value="Genomic_DNA"/>
</dbReference>
<accession>A0A8X6IFZ9</accession>
<sequence>QPESSVKGYWESDDAHGNIIGEQFSQSLPLGRKGIEHVRFKIQWPYNKEVGSVPGASTLAVIHGGAFWESEFKLNLTGIPRP</sequence>
<evidence type="ECO:0000313" key="2">
    <source>
        <dbReference type="Proteomes" id="UP000887013"/>
    </source>
</evidence>
<protein>
    <submittedName>
        <fullName evidence="1">Uncharacterized protein</fullName>
    </submittedName>
</protein>
<proteinExistence type="predicted"/>
<gene>
    <name evidence="1" type="ORF">NPIL_633091</name>
</gene>
<dbReference type="AlphaFoldDB" id="A0A8X6IFZ9"/>
<keyword evidence="2" id="KW-1185">Reference proteome</keyword>
<reference evidence="1" key="1">
    <citation type="submission" date="2020-08" db="EMBL/GenBank/DDBJ databases">
        <title>Multicomponent nature underlies the extraordinary mechanical properties of spider dragline silk.</title>
        <authorList>
            <person name="Kono N."/>
            <person name="Nakamura H."/>
            <person name="Mori M."/>
            <person name="Yoshida Y."/>
            <person name="Ohtoshi R."/>
            <person name="Malay A.D."/>
            <person name="Moran D.A.P."/>
            <person name="Tomita M."/>
            <person name="Numata K."/>
            <person name="Arakawa K."/>
        </authorList>
    </citation>
    <scope>NUCLEOTIDE SEQUENCE</scope>
</reference>
<evidence type="ECO:0000313" key="1">
    <source>
        <dbReference type="EMBL" id="GFS41649.1"/>
    </source>
</evidence>
<dbReference type="Proteomes" id="UP000887013">
    <property type="component" value="Unassembled WGS sequence"/>
</dbReference>
<comment type="caution">
    <text evidence="1">The sequence shown here is derived from an EMBL/GenBank/DDBJ whole genome shotgun (WGS) entry which is preliminary data.</text>
</comment>
<organism evidence="1 2">
    <name type="scientific">Nephila pilipes</name>
    <name type="common">Giant wood spider</name>
    <name type="synonym">Nephila maculata</name>
    <dbReference type="NCBI Taxonomy" id="299642"/>
    <lineage>
        <taxon>Eukaryota</taxon>
        <taxon>Metazoa</taxon>
        <taxon>Ecdysozoa</taxon>
        <taxon>Arthropoda</taxon>
        <taxon>Chelicerata</taxon>
        <taxon>Arachnida</taxon>
        <taxon>Araneae</taxon>
        <taxon>Araneomorphae</taxon>
        <taxon>Entelegynae</taxon>
        <taxon>Araneoidea</taxon>
        <taxon>Nephilidae</taxon>
        <taxon>Nephila</taxon>
    </lineage>
</organism>
<name>A0A8X6IFZ9_NEPPI</name>
<feature type="non-terminal residue" evidence="1">
    <location>
        <position position="1"/>
    </location>
</feature>